<evidence type="ECO:0000256" key="6">
    <source>
        <dbReference type="ARBA" id="ARBA00023143"/>
    </source>
</evidence>
<evidence type="ECO:0000256" key="2">
    <source>
        <dbReference type="ARBA" id="ARBA00004613"/>
    </source>
</evidence>
<evidence type="ECO:0000259" key="9">
    <source>
        <dbReference type="Pfam" id="PF06429"/>
    </source>
</evidence>
<comment type="similarity">
    <text evidence="3 7">Belongs to the flagella basal body rod proteins family.</text>
</comment>
<dbReference type="Pfam" id="PF22638">
    <property type="entry name" value="FlgK_D1"/>
    <property type="match status" value="1"/>
</dbReference>
<keyword evidence="11" id="KW-0969">Cilium</keyword>
<dbReference type="InterPro" id="IPR053927">
    <property type="entry name" value="FlgK_helical"/>
</dbReference>
<evidence type="ECO:0000256" key="4">
    <source>
        <dbReference type="ARBA" id="ARBA00016244"/>
    </source>
</evidence>
<feature type="domain" description="Flagellar hook-associated protein FlgK helical" evidence="10">
    <location>
        <begin position="93"/>
        <end position="322"/>
    </location>
</feature>
<feature type="domain" description="Flagellar basal-body/hook protein C-terminal" evidence="9">
    <location>
        <begin position="505"/>
        <end position="541"/>
    </location>
</feature>
<keyword evidence="6 7" id="KW-0975">Bacterial flagellum</keyword>
<dbReference type="RefSeq" id="WP_201686472.1">
    <property type="nucleotide sequence ID" value="NZ_JAEQNA010000014.1"/>
</dbReference>
<dbReference type="InterPro" id="IPR002371">
    <property type="entry name" value="FlgK"/>
</dbReference>
<dbReference type="AlphaFoldDB" id="A0A936ZTS1"/>
<dbReference type="InterPro" id="IPR010930">
    <property type="entry name" value="Flg_bb/hook_C_dom"/>
</dbReference>
<dbReference type="GO" id="GO:0044780">
    <property type="term" value="P:bacterial-type flagellum assembly"/>
    <property type="evidence" value="ECO:0007669"/>
    <property type="project" value="InterPro"/>
</dbReference>
<dbReference type="Proteomes" id="UP000613011">
    <property type="component" value="Unassembled WGS sequence"/>
</dbReference>
<keyword evidence="11" id="KW-0282">Flagellum</keyword>
<evidence type="ECO:0000313" key="12">
    <source>
        <dbReference type="Proteomes" id="UP000613011"/>
    </source>
</evidence>
<proteinExistence type="inferred from homology"/>
<evidence type="ECO:0000259" key="10">
    <source>
        <dbReference type="Pfam" id="PF22638"/>
    </source>
</evidence>
<comment type="caution">
    <text evidence="11">The sequence shown here is derived from an EMBL/GenBank/DDBJ whole genome shotgun (WGS) entry which is preliminary data.</text>
</comment>
<evidence type="ECO:0000256" key="5">
    <source>
        <dbReference type="ARBA" id="ARBA00022525"/>
    </source>
</evidence>
<evidence type="ECO:0000256" key="7">
    <source>
        <dbReference type="RuleBase" id="RU362065"/>
    </source>
</evidence>
<accession>A0A936ZTS1</accession>
<dbReference type="GO" id="GO:0005198">
    <property type="term" value="F:structural molecule activity"/>
    <property type="evidence" value="ECO:0007669"/>
    <property type="project" value="UniProtKB-UniRule"/>
</dbReference>
<evidence type="ECO:0000313" key="11">
    <source>
        <dbReference type="EMBL" id="MBL0423333.1"/>
    </source>
</evidence>
<sequence>MTTSLLQIGVRGLTAAQGALATTSHNIANVNTAGYVRQEAVMATAGGLSTGAGFFGGGVDVATVRRHYDQFLAGSLQALGSQRAADAARSDGLAQLDALFADPELGIGAGIDRVFAALGDMASRPADTAARQAVLGAVDELARRFNAMGTQIDQLSAQADARLSLEAGQVNEQLSQLQRLNEAIVRAQASGHAPNDLLDQREQALQQLGKLMAIRTVDAGDGATNVFSADGQPLLVGQQAARLAAVSDGTRLVLQLSAAGAVHTLDADALGGGSLAGTLRLRDQDLAGAGAELGRLARAVTDALNAQQALGVDARGNPGAPLLAMDSGATSLRALPLSPAQLATGYAAVAQPAQANAGSARVAAFDVVRAGPENTTPVGIAFADPPTSFTLTGVPGGPLTLPYQSGQPIPPAPADYNGWRLVLQGTPAAGDRFEVDRSPNPGADNRNALALGRLANQGLVDGGSLNQGYASLLAKVGTRVQAARGAADLSARMEGEARASRERVSGVNLDEEAANLLRYQQAYQACARVIQASQALFDSLLAASGR</sequence>
<dbReference type="PANTHER" id="PTHR30033:SF1">
    <property type="entry name" value="FLAGELLAR HOOK-ASSOCIATED PROTEIN 1"/>
    <property type="match status" value="1"/>
</dbReference>
<keyword evidence="5 7" id="KW-0964">Secreted</keyword>
<dbReference type="GO" id="GO:0009424">
    <property type="term" value="C:bacterial-type flagellum hook"/>
    <property type="evidence" value="ECO:0007669"/>
    <property type="project" value="UniProtKB-UniRule"/>
</dbReference>
<comment type="subcellular location">
    <subcellularLocation>
        <location evidence="1 7">Bacterial flagellum</location>
    </subcellularLocation>
    <subcellularLocation>
        <location evidence="2 7">Secreted</location>
    </subcellularLocation>
</comment>
<organism evidence="11 12">
    <name type="scientific">Ramlibacter aurantiacus</name>
    <dbReference type="NCBI Taxonomy" id="2801330"/>
    <lineage>
        <taxon>Bacteria</taxon>
        <taxon>Pseudomonadati</taxon>
        <taxon>Pseudomonadota</taxon>
        <taxon>Betaproteobacteria</taxon>
        <taxon>Burkholderiales</taxon>
        <taxon>Comamonadaceae</taxon>
        <taxon>Ramlibacter</taxon>
    </lineage>
</organism>
<evidence type="ECO:0000256" key="1">
    <source>
        <dbReference type="ARBA" id="ARBA00004365"/>
    </source>
</evidence>
<dbReference type="InterPro" id="IPR001444">
    <property type="entry name" value="Flag_bb_rod_N"/>
</dbReference>
<dbReference type="SUPFAM" id="SSF64518">
    <property type="entry name" value="Phase 1 flagellin"/>
    <property type="match status" value="1"/>
</dbReference>
<dbReference type="NCBIfam" id="TIGR02492">
    <property type="entry name" value="flgK_ends"/>
    <property type="match status" value="1"/>
</dbReference>
<feature type="domain" description="Flagellar basal body rod protein N-terminal" evidence="8">
    <location>
        <begin position="6"/>
        <end position="35"/>
    </location>
</feature>
<keyword evidence="12" id="KW-1185">Reference proteome</keyword>
<dbReference type="Pfam" id="PF00460">
    <property type="entry name" value="Flg_bb_rod"/>
    <property type="match status" value="1"/>
</dbReference>
<evidence type="ECO:0000256" key="3">
    <source>
        <dbReference type="ARBA" id="ARBA00009677"/>
    </source>
</evidence>
<gene>
    <name evidence="7 11" type="primary">flgK</name>
    <name evidence="11" type="ORF">JI739_23555</name>
</gene>
<dbReference type="GO" id="GO:0005576">
    <property type="term" value="C:extracellular region"/>
    <property type="evidence" value="ECO:0007669"/>
    <property type="project" value="UniProtKB-SubCell"/>
</dbReference>
<dbReference type="PANTHER" id="PTHR30033">
    <property type="entry name" value="FLAGELLAR HOOK-ASSOCIATED PROTEIN 1"/>
    <property type="match status" value="1"/>
</dbReference>
<dbReference type="Pfam" id="PF06429">
    <property type="entry name" value="Flg_bbr_C"/>
    <property type="match status" value="1"/>
</dbReference>
<dbReference type="PRINTS" id="PR01005">
    <property type="entry name" value="FLGHOOKAP1"/>
</dbReference>
<dbReference type="EMBL" id="JAEQNA010000014">
    <property type="protein sequence ID" value="MBL0423333.1"/>
    <property type="molecule type" value="Genomic_DNA"/>
</dbReference>
<evidence type="ECO:0000259" key="8">
    <source>
        <dbReference type="Pfam" id="PF00460"/>
    </source>
</evidence>
<name>A0A936ZTS1_9BURK</name>
<protein>
    <recommendedName>
        <fullName evidence="4 7">Flagellar hook-associated protein 1</fullName>
        <shortName evidence="7">HAP1</shortName>
    </recommendedName>
</protein>
<reference evidence="11" key="1">
    <citation type="submission" date="2021-01" db="EMBL/GenBank/DDBJ databases">
        <title>Ramlibacter sp. strain AW1 16S ribosomal RNA gene Genome sequencing and assembly.</title>
        <authorList>
            <person name="Kang M."/>
        </authorList>
    </citation>
    <scope>NUCLEOTIDE SEQUENCE</scope>
    <source>
        <strain evidence="11">AW1</strain>
    </source>
</reference>
<keyword evidence="11" id="KW-0966">Cell projection</keyword>